<dbReference type="CDD" id="cd12148">
    <property type="entry name" value="fungal_TF_MHR"/>
    <property type="match status" value="1"/>
</dbReference>
<dbReference type="Proteomes" id="UP000007963">
    <property type="component" value="Unassembled WGS sequence"/>
</dbReference>
<evidence type="ECO:0000313" key="6">
    <source>
        <dbReference type="EMBL" id="EAU32775.1"/>
    </source>
</evidence>
<feature type="region of interest" description="Disordered" evidence="4">
    <location>
        <begin position="653"/>
        <end position="674"/>
    </location>
</feature>
<dbReference type="eggNOG" id="ENOG502SJ8Q">
    <property type="taxonomic scope" value="Eukaryota"/>
</dbReference>
<keyword evidence="3" id="KW-0539">Nucleus</keyword>
<dbReference type="AlphaFoldDB" id="Q0CG01"/>
<dbReference type="GO" id="GO:0006351">
    <property type="term" value="P:DNA-templated transcription"/>
    <property type="evidence" value="ECO:0007669"/>
    <property type="project" value="InterPro"/>
</dbReference>
<name>Q0CG01_ASPTN</name>
<sequence>MTGQTAQSLRKPTSSEECNQAPKRRKIRKGTTSCWEFCTGCQQRETPCVTQEYEDSVVVPGQISGTEITSNMIQHAGLENRLVRVEALLERLLDSGTCLPPSTTDRRIPEISSTSFLSLHNGSAHIPRASAPAFTRDLDRGCVAQALDTALGDADIYHQADPSQELSLKSDYYERISTELHSTLPSQRDADLIIAAGSTAAFLQFLCRPYEDIFRGRMLPASSLSSLPRPNSHPVLLARALLYLAHGMQNLRPATFDCEQLDLGCTPVAAMQRFLDTACRLVTSNDELIESLEGLECLILEGVFCINSGNLRRAWRVFRRAISVAQLMGLHRGDYTDLNILDSSTMASPSFMWHRIVSQDRYLALMLDLPPGTADDILGNPDSLVPDNCPMGYLERIHCIIMSRITANKNGKADSEESAKAWNIDLEIQKAARGMPSGWWQLPTAKARSAGRKDNLEDVLRILFHITHFSLLIYLRLPQMLCSADEDLSDLNDWACLSASRELPKRYIGFRCMDSLAFCCMSIDFSAFTACLTLLLAHLQRWHRNPDLEEAYLHQRLDDRATVQETVELMMELGQENGDTFLEKIAGIITSLARIEADAAKHAGLYGDFGYVSRRSASALSLEVIVPTFGAVRITRDGVFPRSPGRYAVNRSQGHKIATSRQTQPSSPTWGLNQEKETRMPSFSYLEFDTSRHGSESLDMLTQTYLQDLDSLDCYGFWHDEEVNSGHQTTSNQNHQGL</sequence>
<proteinExistence type="predicted"/>
<dbReference type="GeneID" id="4319190"/>
<feature type="compositionally biased region" description="Polar residues" evidence="4">
    <location>
        <begin position="659"/>
        <end position="672"/>
    </location>
</feature>
<dbReference type="HOGENOM" id="CLU_004804_0_2_1"/>
<keyword evidence="2" id="KW-0804">Transcription</keyword>
<dbReference type="PANTHER" id="PTHR47840:SF1">
    <property type="entry name" value="ZN(II)2CYS6 TRANSCRIPTION FACTOR (EUROFUNG)"/>
    <property type="match status" value="1"/>
</dbReference>
<dbReference type="EMBL" id="CH476603">
    <property type="protein sequence ID" value="EAU32775.1"/>
    <property type="molecule type" value="Genomic_DNA"/>
</dbReference>
<evidence type="ECO:0000259" key="5">
    <source>
        <dbReference type="SMART" id="SM00906"/>
    </source>
</evidence>
<dbReference type="RefSeq" id="XP_001210077.1">
    <property type="nucleotide sequence ID" value="XM_001210077.1"/>
</dbReference>
<dbReference type="PANTHER" id="PTHR47840">
    <property type="entry name" value="ZN(II)2CYS6 TRANSCRIPTION FACTOR (EUROFUNG)-RELATED"/>
    <property type="match status" value="1"/>
</dbReference>
<gene>
    <name evidence="6" type="ORF">ATEG_07391</name>
</gene>
<dbReference type="GO" id="GO:0008270">
    <property type="term" value="F:zinc ion binding"/>
    <property type="evidence" value="ECO:0007669"/>
    <property type="project" value="InterPro"/>
</dbReference>
<dbReference type="OMA" id="MWHRIVS"/>
<feature type="domain" description="Xylanolytic transcriptional activator regulatory" evidence="5">
    <location>
        <begin position="314"/>
        <end position="388"/>
    </location>
</feature>
<evidence type="ECO:0000256" key="3">
    <source>
        <dbReference type="ARBA" id="ARBA00023242"/>
    </source>
</evidence>
<evidence type="ECO:0000256" key="4">
    <source>
        <dbReference type="SAM" id="MobiDB-lite"/>
    </source>
</evidence>
<dbReference type="STRING" id="341663.Q0CG01"/>
<organism evidence="6 7">
    <name type="scientific">Aspergillus terreus (strain NIH 2624 / FGSC A1156)</name>
    <dbReference type="NCBI Taxonomy" id="341663"/>
    <lineage>
        <taxon>Eukaryota</taxon>
        <taxon>Fungi</taxon>
        <taxon>Dikarya</taxon>
        <taxon>Ascomycota</taxon>
        <taxon>Pezizomycotina</taxon>
        <taxon>Eurotiomycetes</taxon>
        <taxon>Eurotiomycetidae</taxon>
        <taxon>Eurotiales</taxon>
        <taxon>Aspergillaceae</taxon>
        <taxon>Aspergillus</taxon>
        <taxon>Aspergillus subgen. Circumdati</taxon>
    </lineage>
</organism>
<dbReference type="SMART" id="SM00906">
    <property type="entry name" value="Fungal_trans"/>
    <property type="match status" value="1"/>
</dbReference>
<dbReference type="GO" id="GO:0003677">
    <property type="term" value="F:DNA binding"/>
    <property type="evidence" value="ECO:0007669"/>
    <property type="project" value="InterPro"/>
</dbReference>
<reference evidence="7" key="1">
    <citation type="submission" date="2005-09" db="EMBL/GenBank/DDBJ databases">
        <title>Annotation of the Aspergillus terreus NIH2624 genome.</title>
        <authorList>
            <person name="Birren B.W."/>
            <person name="Lander E.S."/>
            <person name="Galagan J.E."/>
            <person name="Nusbaum C."/>
            <person name="Devon K."/>
            <person name="Henn M."/>
            <person name="Ma L.-J."/>
            <person name="Jaffe D.B."/>
            <person name="Butler J."/>
            <person name="Alvarez P."/>
            <person name="Gnerre S."/>
            <person name="Grabherr M."/>
            <person name="Kleber M."/>
            <person name="Mauceli E.W."/>
            <person name="Brockman W."/>
            <person name="Rounsley S."/>
            <person name="Young S.K."/>
            <person name="LaButti K."/>
            <person name="Pushparaj V."/>
            <person name="DeCaprio D."/>
            <person name="Crawford M."/>
            <person name="Koehrsen M."/>
            <person name="Engels R."/>
            <person name="Montgomery P."/>
            <person name="Pearson M."/>
            <person name="Howarth C."/>
            <person name="Larson L."/>
            <person name="Luoma S."/>
            <person name="White J."/>
            <person name="Alvarado L."/>
            <person name="Kodira C.D."/>
            <person name="Zeng Q."/>
            <person name="Oleary S."/>
            <person name="Yandava C."/>
            <person name="Denning D.W."/>
            <person name="Nierman W.C."/>
            <person name="Milne T."/>
            <person name="Madden K."/>
        </authorList>
    </citation>
    <scope>NUCLEOTIDE SEQUENCE [LARGE SCALE GENOMIC DNA]</scope>
    <source>
        <strain evidence="7">NIH 2624 / FGSC A1156</strain>
    </source>
</reference>
<protein>
    <recommendedName>
        <fullName evidence="5">Xylanolytic transcriptional activator regulatory domain-containing protein</fullName>
    </recommendedName>
</protein>
<dbReference type="VEuPathDB" id="FungiDB:ATEG_07391"/>
<evidence type="ECO:0000313" key="7">
    <source>
        <dbReference type="Proteomes" id="UP000007963"/>
    </source>
</evidence>
<evidence type="ECO:0000256" key="1">
    <source>
        <dbReference type="ARBA" id="ARBA00023015"/>
    </source>
</evidence>
<keyword evidence="1" id="KW-0805">Transcription regulation</keyword>
<accession>Q0CG01</accession>
<dbReference type="OrthoDB" id="5392779at2759"/>
<evidence type="ECO:0000256" key="2">
    <source>
        <dbReference type="ARBA" id="ARBA00023163"/>
    </source>
</evidence>
<dbReference type="InterPro" id="IPR007219">
    <property type="entry name" value="XnlR_reg_dom"/>
</dbReference>
<feature type="compositionally biased region" description="Polar residues" evidence="4">
    <location>
        <begin position="1"/>
        <end position="18"/>
    </location>
</feature>
<feature type="region of interest" description="Disordered" evidence="4">
    <location>
        <begin position="1"/>
        <end position="24"/>
    </location>
</feature>
<dbReference type="Pfam" id="PF04082">
    <property type="entry name" value="Fungal_trans"/>
    <property type="match status" value="1"/>
</dbReference>